<protein>
    <recommendedName>
        <fullName evidence="1">TIR domain-containing protein</fullName>
    </recommendedName>
</protein>
<proteinExistence type="predicted"/>
<gene>
    <name evidence="2" type="ORF">K529_019415</name>
</gene>
<dbReference type="SUPFAM" id="SSF52200">
    <property type="entry name" value="Toll/Interleukin receptor TIR domain"/>
    <property type="match status" value="1"/>
</dbReference>
<dbReference type="EMBL" id="CP015231">
    <property type="protein sequence ID" value="ANP42935.1"/>
    <property type="molecule type" value="Genomic_DNA"/>
</dbReference>
<accession>A0A1B1A8N2</accession>
<evidence type="ECO:0000313" key="2">
    <source>
        <dbReference type="EMBL" id="ANP42935.1"/>
    </source>
</evidence>
<dbReference type="InterPro" id="IPR035897">
    <property type="entry name" value="Toll_tir_struct_dom_sf"/>
</dbReference>
<keyword evidence="2" id="KW-0614">Plasmid</keyword>
<geneLocation type="plasmid" evidence="2 3">
    <name>unnamed1</name>
</geneLocation>
<sequence length="345" mass="39134">MKVFISWSGPRSKDMANALRDWLPMVLQYVQPFVSDKDISAGDRWAQTIASELEAANFGIICITPENLASEWVLFESGALAKSMLDGKVIPLLFGLEMSDLSGPLKQFQAQKVEMLGIMEVAKAINNVAESKADDKIIDRTVPALWPQLEAALREIPEIAPAEKHRRPQNEILEEIVTDVRGLNARLSRLGEEVAEKESISRPRKRRVHPKMIHELAMVCSDTEDMQASLLVLSGFLRDDFPWLSEVLTEYYRELRVSSTEGKIKILHRLQSVVSQITHFPMMREISSASKDSNMMIEEVPMILEVLIDRLMDRIKMKRAPLSSRVARNTSSRFVGFDERNDDPD</sequence>
<feature type="domain" description="TIR" evidence="1">
    <location>
        <begin position="1"/>
        <end position="153"/>
    </location>
</feature>
<dbReference type="Proteomes" id="UP000013243">
    <property type="component" value="Plasmid unnamed1"/>
</dbReference>
<dbReference type="RefSeq" id="WP_005612448.1">
    <property type="nucleotide sequence ID" value="NZ_CP015231.1"/>
</dbReference>
<dbReference type="InterPro" id="IPR000157">
    <property type="entry name" value="TIR_dom"/>
</dbReference>
<dbReference type="GeneID" id="28252051"/>
<dbReference type="GO" id="GO:0007165">
    <property type="term" value="P:signal transduction"/>
    <property type="evidence" value="ECO:0007669"/>
    <property type="project" value="InterPro"/>
</dbReference>
<dbReference type="Gene3D" id="3.40.50.10140">
    <property type="entry name" value="Toll/interleukin-1 receptor homology (TIR) domain"/>
    <property type="match status" value="1"/>
</dbReference>
<dbReference type="AlphaFoldDB" id="A0A1B1A8N2"/>
<organism evidence="2 3">
    <name type="scientific">Tritonibacter mobilis F1926</name>
    <dbReference type="NCBI Taxonomy" id="1265309"/>
    <lineage>
        <taxon>Bacteria</taxon>
        <taxon>Pseudomonadati</taxon>
        <taxon>Pseudomonadota</taxon>
        <taxon>Alphaproteobacteria</taxon>
        <taxon>Rhodobacterales</taxon>
        <taxon>Paracoccaceae</taxon>
        <taxon>Tritonibacter</taxon>
    </lineage>
</organism>
<evidence type="ECO:0000259" key="1">
    <source>
        <dbReference type="PROSITE" id="PS50104"/>
    </source>
</evidence>
<evidence type="ECO:0000313" key="3">
    <source>
        <dbReference type="Proteomes" id="UP000013243"/>
    </source>
</evidence>
<dbReference type="KEGG" id="rmb:K529_019415"/>
<name>A0A1B1A8N2_9RHOB</name>
<dbReference type="PROSITE" id="PS50104">
    <property type="entry name" value="TIR"/>
    <property type="match status" value="1"/>
</dbReference>
<dbReference type="OrthoDB" id="122965at2"/>
<dbReference type="Pfam" id="PF13676">
    <property type="entry name" value="TIR_2"/>
    <property type="match status" value="1"/>
</dbReference>
<reference evidence="2 3" key="1">
    <citation type="journal article" date="2016" name="ISME J.">
        <title>Global occurrence and heterogeneity of the Roseobacter-clade species Ruegeria mobilis.</title>
        <authorList>
            <person name="Sonnenschein E."/>
            <person name="Gram L."/>
        </authorList>
    </citation>
    <scope>NUCLEOTIDE SEQUENCE [LARGE SCALE GENOMIC DNA]</scope>
    <source>
        <strain evidence="2 3">F1926</strain>
        <plasmid evidence="2 3">unnamed1</plasmid>
    </source>
</reference>